<name>A0ABN9TFY8_9DINO</name>
<dbReference type="SMART" id="SM00577">
    <property type="entry name" value="CPDc"/>
    <property type="match status" value="1"/>
</dbReference>
<dbReference type="InterPro" id="IPR004274">
    <property type="entry name" value="FCP1_dom"/>
</dbReference>
<evidence type="ECO:0000259" key="3">
    <source>
        <dbReference type="PROSITE" id="PS50969"/>
    </source>
</evidence>
<keyword evidence="5" id="KW-1185">Reference proteome</keyword>
<comment type="similarity">
    <text evidence="1">Belongs to the TIM50 family.</text>
</comment>
<dbReference type="InterPro" id="IPR036412">
    <property type="entry name" value="HAD-like_sf"/>
</dbReference>
<comment type="caution">
    <text evidence="4">The sequence shown here is derived from an EMBL/GenBank/DDBJ whole genome shotgun (WGS) entry which is preliminary data.</text>
</comment>
<dbReference type="PANTHER" id="PTHR12210">
    <property type="entry name" value="DULLARD PROTEIN PHOSPHATASE"/>
    <property type="match status" value="1"/>
</dbReference>
<feature type="domain" description="FCP1 homology" evidence="3">
    <location>
        <begin position="29"/>
        <end position="167"/>
    </location>
</feature>
<keyword evidence="1" id="KW-0811">Translocation</keyword>
<evidence type="ECO:0000256" key="2">
    <source>
        <dbReference type="SAM" id="MobiDB-lite"/>
    </source>
</evidence>
<dbReference type="PROSITE" id="PS50969">
    <property type="entry name" value="FCP1"/>
    <property type="match status" value="1"/>
</dbReference>
<dbReference type="SUPFAM" id="SSF56784">
    <property type="entry name" value="HAD-like"/>
    <property type="match status" value="1"/>
</dbReference>
<protein>
    <recommendedName>
        <fullName evidence="1">Mitochondrial import inner membrane translocase subunit TIM50</fullName>
    </recommendedName>
</protein>
<comment type="function">
    <text evidence="1">Essential component of the TIM23 complex, a complex that mediates the translocation of transit peptide-containing proteins across the mitochondrial inner membrane.</text>
</comment>
<keyword evidence="1" id="KW-0809">Transit peptide</keyword>
<keyword evidence="1" id="KW-0813">Transport</keyword>
<comment type="subunit">
    <text evidence="1">Component of the TIM23 complex.</text>
</comment>
<accession>A0ABN9TFY8</accession>
<organism evidence="4 5">
    <name type="scientific">Prorocentrum cordatum</name>
    <dbReference type="NCBI Taxonomy" id="2364126"/>
    <lineage>
        <taxon>Eukaryota</taxon>
        <taxon>Sar</taxon>
        <taxon>Alveolata</taxon>
        <taxon>Dinophyceae</taxon>
        <taxon>Prorocentrales</taxon>
        <taxon>Prorocentraceae</taxon>
        <taxon>Prorocentrum</taxon>
    </lineage>
</organism>
<keyword evidence="1" id="KW-0496">Mitochondrion</keyword>
<evidence type="ECO:0000313" key="5">
    <source>
        <dbReference type="Proteomes" id="UP001189429"/>
    </source>
</evidence>
<reference evidence="4" key="1">
    <citation type="submission" date="2023-10" db="EMBL/GenBank/DDBJ databases">
        <authorList>
            <person name="Chen Y."/>
            <person name="Shah S."/>
            <person name="Dougan E. K."/>
            <person name="Thang M."/>
            <person name="Chan C."/>
        </authorList>
    </citation>
    <scope>NUCLEOTIDE SEQUENCE [LARGE SCALE GENOMIC DNA]</scope>
</reference>
<sequence>MAACAEPRAGRGISTSGPPRVSTLPVQKSTVEPMLLVLDLDETLVRVSCEGVHCHKRKLDRVDFSVDVQLDVSHRCHVSVRPGVDDFLAWIQERRRQGVMDTPWIFTTSTARYTKAILRHLDPGGRVFGLNVLTQQACALPRLPGFFLKERRGGAAREAWRLQPRAE</sequence>
<dbReference type="Proteomes" id="UP001189429">
    <property type="component" value="Unassembled WGS sequence"/>
</dbReference>
<dbReference type="EMBL" id="CAUYUJ010014691">
    <property type="protein sequence ID" value="CAK0844756.1"/>
    <property type="molecule type" value="Genomic_DNA"/>
</dbReference>
<keyword evidence="1" id="KW-0653">Protein transport</keyword>
<evidence type="ECO:0000313" key="4">
    <source>
        <dbReference type="EMBL" id="CAK0844756.1"/>
    </source>
</evidence>
<comment type="subcellular location">
    <subcellularLocation>
        <location evidence="1">Mitochondrion inner membrane</location>
        <topology evidence="1">Single-pass membrane protein</topology>
    </subcellularLocation>
</comment>
<dbReference type="InterPro" id="IPR050365">
    <property type="entry name" value="TIM50"/>
</dbReference>
<feature type="region of interest" description="Disordered" evidence="2">
    <location>
        <begin position="1"/>
        <end position="24"/>
    </location>
</feature>
<dbReference type="Gene3D" id="3.40.50.1000">
    <property type="entry name" value="HAD superfamily/HAD-like"/>
    <property type="match status" value="1"/>
</dbReference>
<dbReference type="InterPro" id="IPR023214">
    <property type="entry name" value="HAD_sf"/>
</dbReference>
<proteinExistence type="inferred from homology"/>
<dbReference type="Pfam" id="PF03031">
    <property type="entry name" value="NIF"/>
    <property type="match status" value="1"/>
</dbReference>
<gene>
    <name evidence="4" type="ORF">PCOR1329_LOCUS38779</name>
</gene>
<evidence type="ECO:0000256" key="1">
    <source>
        <dbReference type="RuleBase" id="RU365079"/>
    </source>
</evidence>